<dbReference type="PANTHER" id="PTHR30126:SF40">
    <property type="entry name" value="HTH-TYPE TRANSCRIPTIONAL REGULATOR GLTR"/>
    <property type="match status" value="1"/>
</dbReference>
<dbReference type="OrthoDB" id="7781876at2"/>
<dbReference type="InterPro" id="IPR005119">
    <property type="entry name" value="LysR_subst-bd"/>
</dbReference>
<protein>
    <submittedName>
        <fullName evidence="6">LysR family transcriptional regulator</fullName>
    </submittedName>
</protein>
<evidence type="ECO:0000256" key="1">
    <source>
        <dbReference type="ARBA" id="ARBA00009437"/>
    </source>
</evidence>
<dbReference type="PROSITE" id="PS50931">
    <property type="entry name" value="HTH_LYSR"/>
    <property type="match status" value="2"/>
</dbReference>
<evidence type="ECO:0000256" key="4">
    <source>
        <dbReference type="ARBA" id="ARBA00023163"/>
    </source>
</evidence>
<name>A0A5B8LPR0_9HYPH</name>
<dbReference type="InterPro" id="IPR036390">
    <property type="entry name" value="WH_DNA-bd_sf"/>
</dbReference>
<dbReference type="InterPro" id="IPR000847">
    <property type="entry name" value="LysR_HTH_N"/>
</dbReference>
<accession>A0A5B8LPR0</accession>
<dbReference type="EMBL" id="CP042304">
    <property type="protein sequence ID" value="QDZ09584.1"/>
    <property type="molecule type" value="Genomic_DNA"/>
</dbReference>
<dbReference type="Pfam" id="PF03466">
    <property type="entry name" value="LysR_substrate"/>
    <property type="match status" value="1"/>
</dbReference>
<evidence type="ECO:0000256" key="2">
    <source>
        <dbReference type="ARBA" id="ARBA00023015"/>
    </source>
</evidence>
<feature type="domain" description="HTH lysR-type" evidence="5">
    <location>
        <begin position="60"/>
        <end position="117"/>
    </location>
</feature>
<dbReference type="GO" id="GO:0003700">
    <property type="term" value="F:DNA-binding transcription factor activity"/>
    <property type="evidence" value="ECO:0007669"/>
    <property type="project" value="InterPro"/>
</dbReference>
<keyword evidence="4" id="KW-0804">Transcription</keyword>
<dbReference type="SUPFAM" id="SSF46785">
    <property type="entry name" value="Winged helix' DNA-binding domain"/>
    <property type="match status" value="2"/>
</dbReference>
<keyword evidence="7" id="KW-1185">Reference proteome</keyword>
<evidence type="ECO:0000256" key="3">
    <source>
        <dbReference type="ARBA" id="ARBA00023125"/>
    </source>
</evidence>
<reference evidence="6 7" key="1">
    <citation type="submission" date="2019-07" db="EMBL/GenBank/DDBJ databases">
        <title>Full genome sequence of Devosia sp. Gsoil 520.</title>
        <authorList>
            <person name="Im W.-T."/>
        </authorList>
    </citation>
    <scope>NUCLEOTIDE SEQUENCE [LARGE SCALE GENOMIC DNA]</scope>
    <source>
        <strain evidence="6 7">Gsoil 520</strain>
    </source>
</reference>
<proteinExistence type="inferred from homology"/>
<dbReference type="KEGG" id="dea:FPZ08_01765"/>
<feature type="domain" description="HTH lysR-type" evidence="5">
    <location>
        <begin position="143"/>
        <end position="200"/>
    </location>
</feature>
<gene>
    <name evidence="6" type="ORF">FPZ08_01765</name>
</gene>
<evidence type="ECO:0000313" key="6">
    <source>
        <dbReference type="EMBL" id="QDZ09584.1"/>
    </source>
</evidence>
<dbReference type="InterPro" id="IPR036388">
    <property type="entry name" value="WH-like_DNA-bd_sf"/>
</dbReference>
<dbReference type="GO" id="GO:0000976">
    <property type="term" value="F:transcription cis-regulatory region binding"/>
    <property type="evidence" value="ECO:0007669"/>
    <property type="project" value="TreeGrafter"/>
</dbReference>
<keyword evidence="2" id="KW-0805">Transcription regulation</keyword>
<comment type="similarity">
    <text evidence="1">Belongs to the LysR transcriptional regulatory family.</text>
</comment>
<keyword evidence="3" id="KW-0238">DNA-binding</keyword>
<dbReference type="PANTHER" id="PTHR30126">
    <property type="entry name" value="HTH-TYPE TRANSCRIPTIONAL REGULATOR"/>
    <property type="match status" value="1"/>
</dbReference>
<dbReference type="Pfam" id="PF00126">
    <property type="entry name" value="HTH_1"/>
    <property type="match status" value="2"/>
</dbReference>
<dbReference type="PRINTS" id="PR00039">
    <property type="entry name" value="HTHLYSR"/>
</dbReference>
<evidence type="ECO:0000313" key="7">
    <source>
        <dbReference type="Proteomes" id="UP000315364"/>
    </source>
</evidence>
<organism evidence="6 7">
    <name type="scientific">Devosia ginsengisoli</name>
    <dbReference type="NCBI Taxonomy" id="400770"/>
    <lineage>
        <taxon>Bacteria</taxon>
        <taxon>Pseudomonadati</taxon>
        <taxon>Pseudomonadota</taxon>
        <taxon>Alphaproteobacteria</taxon>
        <taxon>Hyphomicrobiales</taxon>
        <taxon>Devosiaceae</taxon>
        <taxon>Devosia</taxon>
    </lineage>
</organism>
<dbReference type="CDD" id="cd05466">
    <property type="entry name" value="PBP2_LTTR_substrate"/>
    <property type="match status" value="1"/>
</dbReference>
<evidence type="ECO:0000259" key="5">
    <source>
        <dbReference type="PROSITE" id="PS50931"/>
    </source>
</evidence>
<dbReference type="Proteomes" id="UP000315364">
    <property type="component" value="Chromosome"/>
</dbReference>
<dbReference type="Gene3D" id="3.40.190.290">
    <property type="match status" value="1"/>
</dbReference>
<dbReference type="AlphaFoldDB" id="A0A5B8LPR0"/>
<dbReference type="SUPFAM" id="SSF53850">
    <property type="entry name" value="Periplasmic binding protein-like II"/>
    <property type="match status" value="1"/>
</dbReference>
<dbReference type="Gene3D" id="1.10.10.10">
    <property type="entry name" value="Winged helix-like DNA-binding domain superfamily/Winged helix DNA-binding domain"/>
    <property type="match status" value="2"/>
</dbReference>
<sequence length="433" mass="46515">MSAKLSGLPSRVMGAACKVGACWFMPSRYWIDLKHGISQILNRLCGFSVHPSGLLQWWAMDTASLIAMHSVLHTRSIRATARALGRPASTIAASIARFEAEVSVRLVERAGSGLVVSLEAIRLEPDIAAAADLARSISPRHATKLEALSRFIQVASQGSIRRAARSLNLGQPQLTRQIAQLEAALGAPLLQRGSGGSIVTSEGARIAAAAERLLAAWHRLSRASEDRFRKSAATARLGSVIPLGYESEIARLLANLTARWLAERPRAPLFLSSTTAEDLMAGLKSGLFDVAFLDTEHLPADLDGEVVGRTPLAVVGVPEGRDGIADALLAAPLAVPSARSGLRQRINTILDDHLGEAERSAIRLIEIDSIPVILNLVLHHGFVSVLPQASVARIRGDLRQLPLGPRYDMNFWLCWPRGSGEALGRSLIAAMER</sequence>